<feature type="domain" description="ENPP1-3/EXOG-like endonuclease/phosphodiesterase" evidence="3">
    <location>
        <begin position="30"/>
        <end position="245"/>
    </location>
</feature>
<evidence type="ECO:0000313" key="6">
    <source>
        <dbReference type="Proteomes" id="UP000076038"/>
    </source>
</evidence>
<dbReference type="InterPro" id="IPR044925">
    <property type="entry name" value="His-Me_finger_sf"/>
</dbReference>
<dbReference type="InterPro" id="IPR044929">
    <property type="entry name" value="DNA/RNA_non-sp_Endonuclease_sf"/>
</dbReference>
<dbReference type="EC" id="3.1.30.-" evidence="5"/>
<keyword evidence="5" id="KW-0378">Hydrolase</keyword>
<keyword evidence="2" id="KW-0479">Metal-binding</keyword>
<dbReference type="GO" id="GO:0004519">
    <property type="term" value="F:endonuclease activity"/>
    <property type="evidence" value="ECO:0007669"/>
    <property type="project" value="TreeGrafter"/>
</dbReference>
<evidence type="ECO:0000256" key="1">
    <source>
        <dbReference type="PIRSR" id="PIRSR640255-1"/>
    </source>
</evidence>
<dbReference type="InterPro" id="IPR020821">
    <property type="entry name" value="ENPP1-3/EXOG-like_nuc-like"/>
</dbReference>
<protein>
    <submittedName>
        <fullName evidence="5">Nuclease</fullName>
        <ecNumber evidence="5">3.1.30.-</ecNumber>
    </submittedName>
</protein>
<dbReference type="KEGG" id="rhs:A3Q41_02817"/>
<accession>A0A143QM32</accession>
<reference evidence="5 6" key="1">
    <citation type="journal article" date="2016" name="Genome Announc.">
        <title>Complete Genome and Plasmid Sequences for Rhodococcus fascians D188 and Draft Sequences for Rhodococcus Isolates PBTS 1 and PBTS 2.</title>
        <authorList>
            <person name="Stamler R.A."/>
            <person name="Vereecke D."/>
            <person name="Zhang Y."/>
            <person name="Schilkey F."/>
            <person name="Devitt N."/>
            <person name="Randall J.J."/>
        </authorList>
    </citation>
    <scope>NUCLEOTIDE SEQUENCE [LARGE SCALE GENOMIC DNA]</scope>
    <source>
        <strain evidence="5 6">PBTS2</strain>
    </source>
</reference>
<dbReference type="InterPro" id="IPR040255">
    <property type="entry name" value="Non-specific_endonuclease"/>
</dbReference>
<dbReference type="Pfam" id="PF01223">
    <property type="entry name" value="Endonuclease_NS"/>
    <property type="match status" value="1"/>
</dbReference>
<evidence type="ECO:0000313" key="5">
    <source>
        <dbReference type="EMBL" id="AMY24110.1"/>
    </source>
</evidence>
<dbReference type="PATRIC" id="fig|1653479.3.peg.2846"/>
<dbReference type="GO" id="GO:0016787">
    <property type="term" value="F:hydrolase activity"/>
    <property type="evidence" value="ECO:0007669"/>
    <property type="project" value="UniProtKB-KW"/>
</dbReference>
<feature type="domain" description="DNA/RNA non-specific endonuclease/pyrophosphatase/phosphodiesterase" evidence="4">
    <location>
        <begin position="29"/>
        <end position="245"/>
    </location>
</feature>
<dbReference type="SUPFAM" id="SSF54060">
    <property type="entry name" value="His-Me finger endonucleases"/>
    <property type="match status" value="1"/>
</dbReference>
<name>A0A143QM32_RHOFA</name>
<evidence type="ECO:0000259" key="4">
    <source>
        <dbReference type="SMART" id="SM00892"/>
    </source>
</evidence>
<reference evidence="6" key="2">
    <citation type="submission" date="2016-04" db="EMBL/GenBank/DDBJ databases">
        <title>Complete Genome and Plasmid Sequences for Rhodococcus fascians D188 and Draft Sequences for Rhodococcus spp. Isolates PBTS 1 and PBTS 2.</title>
        <authorList>
            <person name="Stamer R."/>
            <person name="Vereecke D."/>
            <person name="Zhang Y."/>
            <person name="Schilkey F."/>
            <person name="Devitt N."/>
            <person name="Randall J."/>
        </authorList>
    </citation>
    <scope>NUCLEOTIDE SEQUENCE [LARGE SCALE GENOMIC DNA]</scope>
    <source>
        <strain evidence="6">PBTS2</strain>
    </source>
</reference>
<organism evidence="5 6">
    <name type="scientific">Rhodococcoides fascians</name>
    <name type="common">Rhodococcus fascians</name>
    <dbReference type="NCBI Taxonomy" id="1828"/>
    <lineage>
        <taxon>Bacteria</taxon>
        <taxon>Bacillati</taxon>
        <taxon>Actinomycetota</taxon>
        <taxon>Actinomycetes</taxon>
        <taxon>Mycobacteriales</taxon>
        <taxon>Nocardiaceae</taxon>
        <taxon>Rhodococcoides</taxon>
    </lineage>
</organism>
<proteinExistence type="predicted"/>
<dbReference type="InterPro" id="IPR001604">
    <property type="entry name" value="Endo_G_ENPP1-like_dom"/>
</dbReference>
<dbReference type="Proteomes" id="UP000076038">
    <property type="component" value="Chromosome"/>
</dbReference>
<dbReference type="RefSeq" id="WP_048319462.1">
    <property type="nucleotide sequence ID" value="NZ_CP015220.1"/>
</dbReference>
<dbReference type="OrthoDB" id="104542at2"/>
<dbReference type="GO" id="GO:0003676">
    <property type="term" value="F:nucleic acid binding"/>
    <property type="evidence" value="ECO:0007669"/>
    <property type="project" value="InterPro"/>
</dbReference>
<dbReference type="SMART" id="SM00477">
    <property type="entry name" value="NUC"/>
    <property type="match status" value="1"/>
</dbReference>
<dbReference type="PANTHER" id="PTHR13966">
    <property type="entry name" value="ENDONUCLEASE RELATED"/>
    <property type="match status" value="1"/>
</dbReference>
<dbReference type="AlphaFoldDB" id="A0A143QM32"/>
<dbReference type="GO" id="GO:0046872">
    <property type="term" value="F:metal ion binding"/>
    <property type="evidence" value="ECO:0007669"/>
    <property type="project" value="UniProtKB-KW"/>
</dbReference>
<dbReference type="PANTHER" id="PTHR13966:SF5">
    <property type="entry name" value="ENDONUCLEASE G, MITOCHONDRIAL"/>
    <property type="match status" value="1"/>
</dbReference>
<dbReference type="EMBL" id="CP015220">
    <property type="protein sequence ID" value="AMY24110.1"/>
    <property type="molecule type" value="Genomic_DNA"/>
</dbReference>
<feature type="active site" description="Proton acceptor" evidence="1">
    <location>
        <position position="91"/>
    </location>
</feature>
<evidence type="ECO:0000256" key="2">
    <source>
        <dbReference type="PIRSR" id="PIRSR640255-2"/>
    </source>
</evidence>
<keyword evidence="6" id="KW-1185">Reference proteome</keyword>
<dbReference type="SMART" id="SM00892">
    <property type="entry name" value="Endonuclease_NS"/>
    <property type="match status" value="1"/>
</dbReference>
<gene>
    <name evidence="5" type="primary">nucA</name>
    <name evidence="5" type="ORF">A3Q41_02817</name>
</gene>
<dbReference type="CDD" id="cd00091">
    <property type="entry name" value="NUC"/>
    <property type="match status" value="1"/>
</dbReference>
<feature type="binding site" evidence="2">
    <location>
        <position position="127"/>
    </location>
    <ligand>
        <name>Mg(2+)</name>
        <dbReference type="ChEBI" id="CHEBI:18420"/>
        <note>catalytic</note>
    </ligand>
</feature>
<dbReference type="Gene3D" id="3.40.570.10">
    <property type="entry name" value="Extracellular Endonuclease, subunit A"/>
    <property type="match status" value="1"/>
</dbReference>
<evidence type="ECO:0000259" key="3">
    <source>
        <dbReference type="SMART" id="SM00477"/>
    </source>
</evidence>
<sequence>MTTPLGFDPTFLADIDVPLPDRAGLVVLPYTHFSVSMDPARRLAAVTGVNIDGSSLKDVERGDDWRLDERLPAAQQAGNELYSNNDLDRGHLVRRRDPVWGELSVATRANADTFHYTVCAPQTATLNQSKTLWLGLEDYVLGHAEQYGQRLSVFSGCIFADDDPIYRGIAIPRRFFKIAAWSQDSAPACTGYVLDQSPSLDPILDKPLWVETDPPPLGPYRTYQVPVADIASATGLELGSLTEADRYAPVAAARAEASKWTELTRLSDIHL</sequence>